<evidence type="ECO:0000313" key="9">
    <source>
        <dbReference type="Proteomes" id="UP000318542"/>
    </source>
</evidence>
<dbReference type="AlphaFoldDB" id="A0A554X043"/>
<dbReference type="GO" id="GO:0008932">
    <property type="term" value="F:lytic endotransglycosylase activity"/>
    <property type="evidence" value="ECO:0007669"/>
    <property type="project" value="UniProtKB-UniRule"/>
</dbReference>
<dbReference type="EMBL" id="VJOL01000029">
    <property type="protein sequence ID" value="TSE29193.1"/>
    <property type="molecule type" value="Genomic_DNA"/>
</dbReference>
<dbReference type="InterPro" id="IPR003770">
    <property type="entry name" value="MLTG-like"/>
</dbReference>
<dbReference type="HAMAP" id="MF_02065">
    <property type="entry name" value="MltG"/>
    <property type="match status" value="1"/>
</dbReference>
<organism evidence="8 9">
    <name type="scientific">Tepidimonas thermarum</name>
    <dbReference type="NCBI Taxonomy" id="335431"/>
    <lineage>
        <taxon>Bacteria</taxon>
        <taxon>Pseudomonadati</taxon>
        <taxon>Pseudomonadota</taxon>
        <taxon>Betaproteobacteria</taxon>
        <taxon>Burkholderiales</taxon>
        <taxon>Tepidimonas</taxon>
    </lineage>
</organism>
<keyword evidence="1 7" id="KW-1003">Cell membrane</keyword>
<reference evidence="8 9" key="1">
    <citation type="submission" date="2019-07" db="EMBL/GenBank/DDBJ databases">
        <title>Tepidimonas thermarum AA-1 draft genome.</title>
        <authorList>
            <person name="Da Costa M.S."/>
            <person name="Froufe H.J.C."/>
            <person name="Egas C."/>
            <person name="Albuquerque L."/>
        </authorList>
    </citation>
    <scope>NUCLEOTIDE SEQUENCE [LARGE SCALE GENOMIC DNA]</scope>
    <source>
        <strain evidence="8 9">AA-1</strain>
    </source>
</reference>
<evidence type="ECO:0000313" key="8">
    <source>
        <dbReference type="EMBL" id="TSE29193.1"/>
    </source>
</evidence>
<dbReference type="GO" id="GO:0071555">
    <property type="term" value="P:cell wall organization"/>
    <property type="evidence" value="ECO:0007669"/>
    <property type="project" value="UniProtKB-KW"/>
</dbReference>
<comment type="function">
    <text evidence="7">Functions as a peptidoglycan terminase that cleaves nascent peptidoglycan strands endolytically to terminate their elongation.</text>
</comment>
<evidence type="ECO:0000256" key="6">
    <source>
        <dbReference type="ARBA" id="ARBA00023316"/>
    </source>
</evidence>
<evidence type="ECO:0000256" key="2">
    <source>
        <dbReference type="ARBA" id="ARBA00022692"/>
    </source>
</evidence>
<keyword evidence="9" id="KW-1185">Reference proteome</keyword>
<evidence type="ECO:0000256" key="3">
    <source>
        <dbReference type="ARBA" id="ARBA00022989"/>
    </source>
</evidence>
<dbReference type="Gene3D" id="3.30.160.60">
    <property type="entry name" value="Classic Zinc Finger"/>
    <property type="match status" value="1"/>
</dbReference>
<evidence type="ECO:0000256" key="4">
    <source>
        <dbReference type="ARBA" id="ARBA00023136"/>
    </source>
</evidence>
<dbReference type="GO" id="GO:0009252">
    <property type="term" value="P:peptidoglycan biosynthetic process"/>
    <property type="evidence" value="ECO:0007669"/>
    <property type="project" value="UniProtKB-UniRule"/>
</dbReference>
<dbReference type="CDD" id="cd08010">
    <property type="entry name" value="MltG_like"/>
    <property type="match status" value="1"/>
</dbReference>
<comment type="subcellular location">
    <subcellularLocation>
        <location evidence="7">Cell inner membrane</location>
        <topology evidence="7">Single-pass membrane protein</topology>
    </subcellularLocation>
</comment>
<dbReference type="PANTHER" id="PTHR30518">
    <property type="entry name" value="ENDOLYTIC MUREIN TRANSGLYCOSYLASE"/>
    <property type="match status" value="1"/>
</dbReference>
<proteinExistence type="inferred from homology"/>
<keyword evidence="7" id="KW-0997">Cell inner membrane</keyword>
<dbReference type="OrthoDB" id="9814591at2"/>
<name>A0A554X043_9BURK</name>
<protein>
    <recommendedName>
        <fullName evidence="7">Endolytic murein transglycosylase</fullName>
        <ecNumber evidence="7">4.2.2.29</ecNumber>
    </recommendedName>
    <alternativeName>
        <fullName evidence="7">Peptidoglycan lytic transglycosylase</fullName>
    </alternativeName>
    <alternativeName>
        <fullName evidence="7">Peptidoglycan polymerization terminase</fullName>
    </alternativeName>
</protein>
<dbReference type="EC" id="4.2.2.29" evidence="7"/>
<keyword evidence="5 7" id="KW-0456">Lyase</keyword>
<keyword evidence="4 7" id="KW-0472">Membrane</keyword>
<dbReference type="RefSeq" id="WP_143902764.1">
    <property type="nucleotide sequence ID" value="NZ_VJOL01000029.1"/>
</dbReference>
<sequence>MAAPQRPVPQPPHSAVWRWPLLAALLLVAAATAVAVWLHRPLPLRLQGQPVIDVVIEPGMSAAQVADALVASGVEAPALALFAWFRLSGQARALKAGSYEIAPGTTPVQLLDKLVRGEQALRRLTLVEGWNIRQVLQAVRGADDLIDDLPPGHDPVALARHLGLAAAHAEGRFFPDTYLYPKRSPASRVLRQAAAAMDARLAQAWSQRQPGLPLRSPDELLILASIVEKETGLEADRPLVAAVFLNRLRIGMRLQTDPTVIYGLGEAFDGNLRRRDLLTDTPYNTYTRAGLPPTPIALPGWASLQAVVQPAASRALYFVARGDGSSAFSHTLEEHNRAVRRYQGNR</sequence>
<dbReference type="GO" id="GO:0005886">
    <property type="term" value="C:plasma membrane"/>
    <property type="evidence" value="ECO:0007669"/>
    <property type="project" value="UniProtKB-SubCell"/>
</dbReference>
<evidence type="ECO:0000256" key="1">
    <source>
        <dbReference type="ARBA" id="ARBA00022475"/>
    </source>
</evidence>
<keyword evidence="2 7" id="KW-0812">Transmembrane</keyword>
<accession>A0A554X043</accession>
<keyword evidence="6 7" id="KW-0961">Cell wall biogenesis/degradation</keyword>
<comment type="catalytic activity">
    <reaction evidence="7">
        <text>a peptidoglycan chain = a peptidoglycan chain with N-acetyl-1,6-anhydromuramyl-[peptide] at the reducing end + a peptidoglycan chain with N-acetylglucosamine at the non-reducing end.</text>
        <dbReference type="EC" id="4.2.2.29"/>
    </reaction>
</comment>
<comment type="similarity">
    <text evidence="7">Belongs to the transglycosylase MltG family.</text>
</comment>
<dbReference type="Proteomes" id="UP000318542">
    <property type="component" value="Unassembled WGS sequence"/>
</dbReference>
<dbReference type="PANTHER" id="PTHR30518:SF2">
    <property type="entry name" value="ENDOLYTIC MUREIN TRANSGLYCOSYLASE"/>
    <property type="match status" value="1"/>
</dbReference>
<dbReference type="Pfam" id="PF02618">
    <property type="entry name" value="YceG"/>
    <property type="match status" value="1"/>
</dbReference>
<evidence type="ECO:0000256" key="5">
    <source>
        <dbReference type="ARBA" id="ARBA00023239"/>
    </source>
</evidence>
<keyword evidence="3 7" id="KW-1133">Transmembrane helix</keyword>
<evidence type="ECO:0000256" key="7">
    <source>
        <dbReference type="HAMAP-Rule" id="MF_02065"/>
    </source>
</evidence>
<feature type="site" description="Important for catalytic activity" evidence="7">
    <location>
        <position position="230"/>
    </location>
</feature>
<dbReference type="NCBIfam" id="TIGR00247">
    <property type="entry name" value="endolytic transglycosylase MltG"/>
    <property type="match status" value="1"/>
</dbReference>
<comment type="caution">
    <text evidence="8">The sequence shown here is derived from an EMBL/GenBank/DDBJ whole genome shotgun (WGS) entry which is preliminary data.</text>
</comment>
<dbReference type="Gene3D" id="3.30.1490.480">
    <property type="entry name" value="Endolytic murein transglycosylase"/>
    <property type="match status" value="1"/>
</dbReference>
<gene>
    <name evidence="7 8" type="primary">mltG</name>
    <name evidence="8" type="ORF">Tther_01629</name>
</gene>
<feature type="transmembrane region" description="Helical" evidence="7">
    <location>
        <begin position="16"/>
        <end position="38"/>
    </location>
</feature>